<organism evidence="1 2">
    <name type="scientific">Anaeromassilibacillus senegalensis</name>
    <dbReference type="NCBI Taxonomy" id="1673717"/>
    <lineage>
        <taxon>Bacteria</taxon>
        <taxon>Bacillati</taxon>
        <taxon>Bacillota</taxon>
        <taxon>Clostridia</taxon>
        <taxon>Eubacteriales</taxon>
        <taxon>Acutalibacteraceae</taxon>
        <taxon>Anaeromassilibacillus</taxon>
    </lineage>
</organism>
<dbReference type="SUPFAM" id="SSF47598">
    <property type="entry name" value="Ribbon-helix-helix"/>
    <property type="match status" value="1"/>
</dbReference>
<reference evidence="1 2" key="1">
    <citation type="submission" date="2020-12" db="EMBL/GenBank/DDBJ databases">
        <title>Whole genome sequences of gut porcine anaerobes.</title>
        <authorList>
            <person name="Kubasova T."/>
            <person name="Jahodarova E."/>
            <person name="Rychlik I."/>
        </authorList>
    </citation>
    <scope>NUCLEOTIDE SEQUENCE [LARGE SCALE GENOMIC DNA]</scope>
    <source>
        <strain evidence="1 2">An867</strain>
    </source>
</reference>
<name>A0ABS9CJA5_9FIRM</name>
<evidence type="ECO:0000313" key="1">
    <source>
        <dbReference type="EMBL" id="MCF2651230.1"/>
    </source>
</evidence>
<comment type="caution">
    <text evidence="1">The sequence shown here is derived from an EMBL/GenBank/DDBJ whole genome shotgun (WGS) entry which is preliminary data.</text>
</comment>
<dbReference type="Gene3D" id="1.10.1220.10">
    <property type="entry name" value="Met repressor-like"/>
    <property type="match status" value="1"/>
</dbReference>
<keyword evidence="2" id="KW-1185">Reference proteome</keyword>
<proteinExistence type="predicted"/>
<dbReference type="EMBL" id="JAFBIT010000001">
    <property type="protein sequence ID" value="MCF2651230.1"/>
    <property type="molecule type" value="Genomic_DNA"/>
</dbReference>
<evidence type="ECO:0008006" key="3">
    <source>
        <dbReference type="Google" id="ProtNLM"/>
    </source>
</evidence>
<dbReference type="Proteomes" id="UP001299220">
    <property type="component" value="Unassembled WGS sequence"/>
</dbReference>
<gene>
    <name evidence="1" type="ORF">JQM67_01205</name>
</gene>
<dbReference type="InterPro" id="IPR013321">
    <property type="entry name" value="Arc_rbn_hlx_hlx"/>
</dbReference>
<accession>A0ABS9CJA5</accession>
<protein>
    <recommendedName>
        <fullName evidence="3">Arc family DNA-binding protein</fullName>
    </recommendedName>
</protein>
<sequence>MAFKSISFRFDAETLDKLHYVANYEGRSVNGQINHMVRKLIENFEKEHGEITFGREKK</sequence>
<dbReference type="RefSeq" id="WP_235322167.1">
    <property type="nucleotide sequence ID" value="NZ_JAFBIT010000001.1"/>
</dbReference>
<dbReference type="InterPro" id="IPR010985">
    <property type="entry name" value="Ribbon_hlx_hlx"/>
</dbReference>
<evidence type="ECO:0000313" key="2">
    <source>
        <dbReference type="Proteomes" id="UP001299220"/>
    </source>
</evidence>